<reference evidence="2" key="3">
    <citation type="submission" date="2023-07" db="EMBL/GenBank/DDBJ databases">
        <title>Description of Mycobacterium gordonae subsp. intergordonae subsp.nov. and Mycobacterium gordonae subsp. gordonae subsp. nov.</title>
        <authorList>
            <person name="Huang H."/>
        </authorList>
    </citation>
    <scope>NUCLEOTIDE SEQUENCE [LARGE SCALE GENOMIC DNA]</scope>
    <source>
        <strain evidence="2">24</strain>
    </source>
</reference>
<keyword evidence="2" id="KW-1185">Reference proteome</keyword>
<sequence length="325" mass="34311">MFVDELTSFAQQAADQRIADIAERLAAPVVVAVRGRPGVGCSTVGRALESAAADIRVKTGAGAADLDVHVFAEAVKPEDAGTLRPCLAVLNKADVLLAGGGTSDPWCARFAEILGVPVVAMSGLLAVAALDDVDAQCWADLQSLAADPGALTGLDGSFDGFRTAPLVVPSSARDRLLQVLDLFGIALTVTALRRDAAPAQIRALWRRVSGIDAVLQQLLTAGAEVRYRRMLQAVGELEALAVSDERVDAFLSRDDTVAARMATALDFVDACGLDAGPDEPLRRALHWRRRAPLGELQRTCAADIVRGSLRLWAQTVATPMRAVSK</sequence>
<proteinExistence type="predicted"/>
<reference evidence="1 2" key="2">
    <citation type="submission" date="2020-07" db="EMBL/GenBank/DDBJ databases">
        <authorList>
            <person name="Yu X."/>
        </authorList>
    </citation>
    <scope>NUCLEOTIDE SEQUENCE [LARGE SCALE GENOMIC DNA]</scope>
    <source>
        <strain evidence="2">24</strain>
    </source>
</reference>
<dbReference type="AlphaFoldDB" id="A0A7D6E1H9"/>
<dbReference type="EMBL" id="CP059165">
    <property type="protein sequence ID" value="QLL09947.1"/>
    <property type="molecule type" value="Genomic_DNA"/>
</dbReference>
<dbReference type="KEGG" id="mgor:H0P51_02585"/>
<name>A0A7D6E1H9_9MYCO</name>
<evidence type="ECO:0000313" key="2">
    <source>
        <dbReference type="Proteomes" id="UP000510682"/>
    </source>
</evidence>
<organism evidence="1 2">
    <name type="scientific">Mycobacterium vicinigordonae</name>
    <dbReference type="NCBI Taxonomy" id="1719132"/>
    <lineage>
        <taxon>Bacteria</taxon>
        <taxon>Bacillati</taxon>
        <taxon>Actinomycetota</taxon>
        <taxon>Actinomycetes</taxon>
        <taxon>Mycobacteriales</taxon>
        <taxon>Mycobacteriaceae</taxon>
        <taxon>Mycobacterium</taxon>
    </lineage>
</organism>
<dbReference type="RefSeq" id="WP_180918693.1">
    <property type="nucleotide sequence ID" value="NZ_CP059165.1"/>
</dbReference>
<accession>A0A7D6E1H9</accession>
<reference evidence="2" key="1">
    <citation type="submission" date="2020-07" db="EMBL/GenBank/DDBJ databases">
        <title>Description of Mycobacterium gordonae subsp. intergordonae subsp.nov. and Mycobacterium gordonae subsp. gordonae subsp. nov.</title>
        <authorList>
            <person name="Yu X."/>
        </authorList>
    </citation>
    <scope>NUCLEOTIDE SEQUENCE [LARGE SCALE GENOMIC DNA]</scope>
    <source>
        <strain evidence="2">24</strain>
    </source>
</reference>
<dbReference type="Proteomes" id="UP000510682">
    <property type="component" value="Chromosome"/>
</dbReference>
<evidence type="ECO:0000313" key="1">
    <source>
        <dbReference type="EMBL" id="QLL09947.1"/>
    </source>
</evidence>
<protein>
    <submittedName>
        <fullName evidence="1">Uncharacterized protein</fullName>
    </submittedName>
</protein>
<gene>
    <name evidence="1" type="ORF">H0P51_02585</name>
</gene>